<evidence type="ECO:0000256" key="1">
    <source>
        <dbReference type="SAM" id="MobiDB-lite"/>
    </source>
</evidence>
<proteinExistence type="predicted"/>
<evidence type="ECO:0000313" key="3">
    <source>
        <dbReference type="Proteomes" id="UP000324233"/>
    </source>
</evidence>
<dbReference type="KEGG" id="agv:OJF2_12010"/>
<accession>A0A5B9VWT7</accession>
<feature type="region of interest" description="Disordered" evidence="1">
    <location>
        <begin position="1"/>
        <end position="37"/>
    </location>
</feature>
<evidence type="ECO:0000313" key="2">
    <source>
        <dbReference type="EMBL" id="QEH32722.1"/>
    </source>
</evidence>
<name>A0A5B9VWT7_9BACT</name>
<dbReference type="AlphaFoldDB" id="A0A5B9VWT7"/>
<dbReference type="Proteomes" id="UP000324233">
    <property type="component" value="Chromosome"/>
</dbReference>
<protein>
    <submittedName>
        <fullName evidence="2">Uncharacterized protein</fullName>
    </submittedName>
</protein>
<sequence>MFAASSGPPRKWSHRGSFMSSRNAGLTAFRDRQKASR</sequence>
<dbReference type="EMBL" id="CP042997">
    <property type="protein sequence ID" value="QEH32722.1"/>
    <property type="molecule type" value="Genomic_DNA"/>
</dbReference>
<reference evidence="2 3" key="1">
    <citation type="submission" date="2019-08" db="EMBL/GenBank/DDBJ databases">
        <title>Deep-cultivation of Planctomycetes and their phenomic and genomic characterization uncovers novel biology.</title>
        <authorList>
            <person name="Wiegand S."/>
            <person name="Jogler M."/>
            <person name="Boedeker C."/>
            <person name="Pinto D."/>
            <person name="Vollmers J."/>
            <person name="Rivas-Marin E."/>
            <person name="Kohn T."/>
            <person name="Peeters S.H."/>
            <person name="Heuer A."/>
            <person name="Rast P."/>
            <person name="Oberbeckmann S."/>
            <person name="Bunk B."/>
            <person name="Jeske O."/>
            <person name="Meyerdierks A."/>
            <person name="Storesund J.E."/>
            <person name="Kallscheuer N."/>
            <person name="Luecker S."/>
            <person name="Lage O.M."/>
            <person name="Pohl T."/>
            <person name="Merkel B.J."/>
            <person name="Hornburger P."/>
            <person name="Mueller R.-W."/>
            <person name="Bruemmer F."/>
            <person name="Labrenz M."/>
            <person name="Spormann A.M."/>
            <person name="Op den Camp H."/>
            <person name="Overmann J."/>
            <person name="Amann R."/>
            <person name="Jetten M.S.M."/>
            <person name="Mascher T."/>
            <person name="Medema M.H."/>
            <person name="Devos D.P."/>
            <person name="Kaster A.-K."/>
            <person name="Ovreas L."/>
            <person name="Rohde M."/>
            <person name="Galperin M.Y."/>
            <person name="Jogler C."/>
        </authorList>
    </citation>
    <scope>NUCLEOTIDE SEQUENCE [LARGE SCALE GENOMIC DNA]</scope>
    <source>
        <strain evidence="2 3">OJF2</strain>
    </source>
</reference>
<keyword evidence="3" id="KW-1185">Reference proteome</keyword>
<gene>
    <name evidence="2" type="ORF">OJF2_12010</name>
</gene>
<organism evidence="2 3">
    <name type="scientific">Aquisphaera giovannonii</name>
    <dbReference type="NCBI Taxonomy" id="406548"/>
    <lineage>
        <taxon>Bacteria</taxon>
        <taxon>Pseudomonadati</taxon>
        <taxon>Planctomycetota</taxon>
        <taxon>Planctomycetia</taxon>
        <taxon>Isosphaerales</taxon>
        <taxon>Isosphaeraceae</taxon>
        <taxon>Aquisphaera</taxon>
    </lineage>
</organism>